<evidence type="ECO:0000256" key="4">
    <source>
        <dbReference type="ARBA" id="ARBA00023242"/>
    </source>
</evidence>
<dbReference type="InterPro" id="IPR036864">
    <property type="entry name" value="Zn2-C6_fun-type_DNA-bd_sf"/>
</dbReference>
<evidence type="ECO:0000313" key="7">
    <source>
        <dbReference type="EMBL" id="KAJ5341295.1"/>
    </source>
</evidence>
<evidence type="ECO:0000256" key="2">
    <source>
        <dbReference type="ARBA" id="ARBA00023125"/>
    </source>
</evidence>
<dbReference type="CDD" id="cd00067">
    <property type="entry name" value="GAL4"/>
    <property type="match status" value="1"/>
</dbReference>
<dbReference type="GO" id="GO:0003677">
    <property type="term" value="F:DNA binding"/>
    <property type="evidence" value="ECO:0007669"/>
    <property type="project" value="UniProtKB-KW"/>
</dbReference>
<dbReference type="GO" id="GO:0000981">
    <property type="term" value="F:DNA-binding transcription factor activity, RNA polymerase II-specific"/>
    <property type="evidence" value="ECO:0007669"/>
    <property type="project" value="InterPro"/>
</dbReference>
<keyword evidence="4" id="KW-0539">Nucleus</keyword>
<reference evidence="7" key="1">
    <citation type="submission" date="2022-12" db="EMBL/GenBank/DDBJ databases">
        <authorList>
            <person name="Petersen C."/>
        </authorList>
    </citation>
    <scope>NUCLEOTIDE SEQUENCE</scope>
    <source>
        <strain evidence="7">IBT 35675</strain>
    </source>
</reference>
<evidence type="ECO:0000256" key="1">
    <source>
        <dbReference type="ARBA" id="ARBA00023015"/>
    </source>
</evidence>
<dbReference type="InterPro" id="IPR001138">
    <property type="entry name" value="Zn2Cys6_DnaBD"/>
</dbReference>
<dbReference type="Pfam" id="PF00172">
    <property type="entry name" value="Zn_clus"/>
    <property type="match status" value="1"/>
</dbReference>
<comment type="caution">
    <text evidence="7">The sequence shown here is derived from an EMBL/GenBank/DDBJ whole genome shotgun (WGS) entry which is preliminary data.</text>
</comment>
<accession>A0A9W9QNW3</accession>
<feature type="region of interest" description="Disordered" evidence="5">
    <location>
        <begin position="121"/>
        <end position="238"/>
    </location>
</feature>
<evidence type="ECO:0000256" key="5">
    <source>
        <dbReference type="SAM" id="MobiDB-lite"/>
    </source>
</evidence>
<gene>
    <name evidence="7" type="ORF">N7541_010419</name>
</gene>
<dbReference type="AlphaFoldDB" id="A0A9W9QNW3"/>
<dbReference type="EMBL" id="JAPZBR010000008">
    <property type="protein sequence ID" value="KAJ5341295.1"/>
    <property type="molecule type" value="Genomic_DNA"/>
</dbReference>
<dbReference type="SMART" id="SM00066">
    <property type="entry name" value="GAL4"/>
    <property type="match status" value="1"/>
</dbReference>
<protein>
    <recommendedName>
        <fullName evidence="6">Zn(2)-C6 fungal-type domain-containing protein</fullName>
    </recommendedName>
</protein>
<feature type="compositionally biased region" description="Polar residues" evidence="5">
    <location>
        <begin position="187"/>
        <end position="202"/>
    </location>
</feature>
<dbReference type="PROSITE" id="PS50048">
    <property type="entry name" value="ZN2_CY6_FUNGAL_2"/>
    <property type="match status" value="1"/>
</dbReference>
<evidence type="ECO:0000313" key="8">
    <source>
        <dbReference type="Proteomes" id="UP001148299"/>
    </source>
</evidence>
<dbReference type="GO" id="GO:0008270">
    <property type="term" value="F:zinc ion binding"/>
    <property type="evidence" value="ECO:0007669"/>
    <property type="project" value="InterPro"/>
</dbReference>
<feature type="domain" description="Zn(2)-C6 fungal-type" evidence="6">
    <location>
        <begin position="27"/>
        <end position="57"/>
    </location>
</feature>
<evidence type="ECO:0000256" key="3">
    <source>
        <dbReference type="ARBA" id="ARBA00023163"/>
    </source>
</evidence>
<keyword evidence="3" id="KW-0804">Transcription</keyword>
<keyword evidence="2" id="KW-0238">DNA-binding</keyword>
<dbReference type="PROSITE" id="PS00463">
    <property type="entry name" value="ZN2_CY6_FUNGAL_1"/>
    <property type="match status" value="1"/>
</dbReference>
<proteinExistence type="predicted"/>
<feature type="compositionally biased region" description="Basic and acidic residues" evidence="5">
    <location>
        <begin position="152"/>
        <end position="167"/>
    </location>
</feature>
<dbReference type="SUPFAM" id="SSF57701">
    <property type="entry name" value="Zn2/Cys6 DNA-binding domain"/>
    <property type="match status" value="1"/>
</dbReference>
<sequence>MDLQALRLNAGITKSTNRQGRRPGKSACTACHSRKKRCDAAPPHYQCSFCTKEGQLCIPRDPVDRPARHRIPNRTSNAKINLATTINKQQEKEKDTSLPPGIDHEIPRWSAMYSFFSEMQRLLPPSPSPSLSPELEDDDPPAPGGSGEMEEERPVPEGETEFAKNDTHNPLNDDSVGESHFKGISMPASQTRSASPSSQGQVESRLRSRSRPGAMESSHGQGSSGHVENGRDFNAHGDVFMNDLDSLLRF</sequence>
<organism evidence="7 8">
    <name type="scientific">Penicillium brevicompactum</name>
    <dbReference type="NCBI Taxonomy" id="5074"/>
    <lineage>
        <taxon>Eukaryota</taxon>
        <taxon>Fungi</taxon>
        <taxon>Dikarya</taxon>
        <taxon>Ascomycota</taxon>
        <taxon>Pezizomycotina</taxon>
        <taxon>Eurotiomycetes</taxon>
        <taxon>Eurotiomycetidae</taxon>
        <taxon>Eurotiales</taxon>
        <taxon>Aspergillaceae</taxon>
        <taxon>Penicillium</taxon>
    </lineage>
</organism>
<name>A0A9W9QNW3_PENBR</name>
<keyword evidence="1" id="KW-0805">Transcription regulation</keyword>
<dbReference type="Proteomes" id="UP001148299">
    <property type="component" value="Unassembled WGS sequence"/>
</dbReference>
<dbReference type="Gene3D" id="4.10.240.10">
    <property type="entry name" value="Zn(2)-C6 fungal-type DNA-binding domain"/>
    <property type="match status" value="1"/>
</dbReference>
<reference evidence="7" key="2">
    <citation type="journal article" date="2023" name="IMA Fungus">
        <title>Comparative genomic study of the Penicillium genus elucidates a diverse pangenome and 15 lateral gene transfer events.</title>
        <authorList>
            <person name="Petersen C."/>
            <person name="Sorensen T."/>
            <person name="Nielsen M.R."/>
            <person name="Sondergaard T.E."/>
            <person name="Sorensen J.L."/>
            <person name="Fitzpatrick D.A."/>
            <person name="Frisvad J.C."/>
            <person name="Nielsen K.L."/>
        </authorList>
    </citation>
    <scope>NUCLEOTIDE SEQUENCE</scope>
    <source>
        <strain evidence="7">IBT 35675</strain>
    </source>
</reference>
<evidence type="ECO:0000259" key="6">
    <source>
        <dbReference type="PROSITE" id="PS50048"/>
    </source>
</evidence>
<keyword evidence="8" id="KW-1185">Reference proteome</keyword>